<dbReference type="InterPro" id="IPR013097">
    <property type="entry name" value="Dabb"/>
</dbReference>
<comment type="caution">
    <text evidence="2">The sequence shown here is derived from an EMBL/GenBank/DDBJ whole genome shotgun (WGS) entry which is preliminary data.</text>
</comment>
<name>X1AAV3_9ZZZZ</name>
<dbReference type="SMART" id="SM00886">
    <property type="entry name" value="Dabb"/>
    <property type="match status" value="1"/>
</dbReference>
<reference evidence="2" key="1">
    <citation type="journal article" date="2014" name="Front. Microbiol.">
        <title>High frequency of phylogenetically diverse reductive dehalogenase-homologous genes in deep subseafloor sedimentary metagenomes.</title>
        <authorList>
            <person name="Kawai M."/>
            <person name="Futagami T."/>
            <person name="Toyoda A."/>
            <person name="Takaki Y."/>
            <person name="Nishi S."/>
            <person name="Hori S."/>
            <person name="Arai W."/>
            <person name="Tsubouchi T."/>
            <person name="Morono Y."/>
            <person name="Uchiyama I."/>
            <person name="Ito T."/>
            <person name="Fujiyama A."/>
            <person name="Inagaki F."/>
            <person name="Takami H."/>
        </authorList>
    </citation>
    <scope>NUCLEOTIDE SEQUENCE</scope>
    <source>
        <strain evidence="2">Expedition CK06-06</strain>
    </source>
</reference>
<organism evidence="2">
    <name type="scientific">marine sediment metagenome</name>
    <dbReference type="NCBI Taxonomy" id="412755"/>
    <lineage>
        <taxon>unclassified sequences</taxon>
        <taxon>metagenomes</taxon>
        <taxon>ecological metagenomes</taxon>
    </lineage>
</organism>
<dbReference type="Gene3D" id="3.30.70.100">
    <property type="match status" value="1"/>
</dbReference>
<dbReference type="PROSITE" id="PS51502">
    <property type="entry name" value="S_R_A_B_BARREL"/>
    <property type="match status" value="1"/>
</dbReference>
<feature type="domain" description="Stress-response A/B barrel" evidence="1">
    <location>
        <begin position="8"/>
        <end position="105"/>
    </location>
</feature>
<accession>X1AAV3</accession>
<dbReference type="SUPFAM" id="SSF54909">
    <property type="entry name" value="Dimeric alpha+beta barrel"/>
    <property type="match status" value="1"/>
</dbReference>
<dbReference type="EMBL" id="BART01012325">
    <property type="protein sequence ID" value="GAG79585.1"/>
    <property type="molecule type" value="Genomic_DNA"/>
</dbReference>
<gene>
    <name evidence="2" type="ORF">S01H4_25783</name>
</gene>
<evidence type="ECO:0000259" key="1">
    <source>
        <dbReference type="PROSITE" id="PS51502"/>
    </source>
</evidence>
<dbReference type="InterPro" id="IPR011008">
    <property type="entry name" value="Dimeric_a/b-barrel"/>
</dbReference>
<dbReference type="AlphaFoldDB" id="X1AAV3"/>
<evidence type="ECO:0000313" key="2">
    <source>
        <dbReference type="EMBL" id="GAG79585.1"/>
    </source>
</evidence>
<sequence>MGVESVDMEHHVYFWLKEEKKNAEDLAAFEQGMMELLKIDVISDGMWGKSAETPERPVTDKSFDYAISLKFESLELHNIYQDHPDHGVFVNAFKGWWEKVLVMDVA</sequence>
<proteinExistence type="predicted"/>
<dbReference type="Pfam" id="PF07876">
    <property type="entry name" value="Dabb"/>
    <property type="match status" value="1"/>
</dbReference>
<protein>
    <recommendedName>
        <fullName evidence="1">Stress-response A/B barrel domain-containing protein</fullName>
    </recommendedName>
</protein>